<evidence type="ECO:0000313" key="4">
    <source>
        <dbReference type="EMBL" id="GHH75247.1"/>
    </source>
</evidence>
<proteinExistence type="predicted"/>
<evidence type="ECO:0000256" key="1">
    <source>
        <dbReference type="ARBA" id="ARBA00023125"/>
    </source>
</evidence>
<name>A0A919FZ75_9MICO</name>
<evidence type="ECO:0000256" key="2">
    <source>
        <dbReference type="PROSITE-ProRule" id="PRU00335"/>
    </source>
</evidence>
<gene>
    <name evidence="4" type="ORF">GCM10017772_31130</name>
</gene>
<dbReference type="Gene3D" id="1.10.357.10">
    <property type="entry name" value="Tetracycline Repressor, domain 2"/>
    <property type="match status" value="1"/>
</dbReference>
<keyword evidence="5" id="KW-1185">Reference proteome</keyword>
<dbReference type="InterPro" id="IPR001647">
    <property type="entry name" value="HTH_TetR"/>
</dbReference>
<organism evidence="4 5">
    <name type="scientific">Promicromonospora soli</name>
    <dbReference type="NCBI Taxonomy" id="2035533"/>
    <lineage>
        <taxon>Bacteria</taxon>
        <taxon>Bacillati</taxon>
        <taxon>Actinomycetota</taxon>
        <taxon>Actinomycetes</taxon>
        <taxon>Micrococcales</taxon>
        <taxon>Promicromonosporaceae</taxon>
        <taxon>Promicromonospora</taxon>
    </lineage>
</organism>
<dbReference type="AlphaFoldDB" id="A0A919FZ75"/>
<dbReference type="InterPro" id="IPR036271">
    <property type="entry name" value="Tet_transcr_reg_TetR-rel_C_sf"/>
</dbReference>
<keyword evidence="1 2" id="KW-0238">DNA-binding</keyword>
<dbReference type="InterPro" id="IPR009057">
    <property type="entry name" value="Homeodomain-like_sf"/>
</dbReference>
<protein>
    <submittedName>
        <fullName evidence="4">TetR family transcriptional regulator</fullName>
    </submittedName>
</protein>
<reference evidence="4" key="2">
    <citation type="submission" date="2020-09" db="EMBL/GenBank/DDBJ databases">
        <authorList>
            <person name="Sun Q."/>
            <person name="Zhou Y."/>
        </authorList>
    </citation>
    <scope>NUCLEOTIDE SEQUENCE</scope>
    <source>
        <strain evidence="4">CGMCC 4.7398</strain>
    </source>
</reference>
<dbReference type="PRINTS" id="PR00455">
    <property type="entry name" value="HTHTETR"/>
</dbReference>
<comment type="caution">
    <text evidence="4">The sequence shown here is derived from an EMBL/GenBank/DDBJ whole genome shotgun (WGS) entry which is preliminary data.</text>
</comment>
<dbReference type="PROSITE" id="PS50977">
    <property type="entry name" value="HTH_TETR_2"/>
    <property type="match status" value="1"/>
</dbReference>
<accession>A0A919FZ75</accession>
<feature type="DNA-binding region" description="H-T-H motif" evidence="2">
    <location>
        <begin position="32"/>
        <end position="51"/>
    </location>
</feature>
<dbReference type="PANTHER" id="PTHR30055">
    <property type="entry name" value="HTH-TYPE TRANSCRIPTIONAL REGULATOR RUTR"/>
    <property type="match status" value="1"/>
</dbReference>
<dbReference type="SUPFAM" id="SSF48498">
    <property type="entry name" value="Tetracyclin repressor-like, C-terminal domain"/>
    <property type="match status" value="1"/>
</dbReference>
<sequence>MNRPRRTDPGRRERILDAVLDLIARDGSAGATYRSVAEAADVPMGSMTYHFPTRDDMLLAAFGRLAEQMQERFDQIMAEPLEGEDPRERVVQLIATHGAGYGRDMVLSAELYALAVRDERYRVLIQSWMERSRASLRRHFSADAAPVIDALHEGLVLHSHISTEPFDVDRVRSAVYRLIEPAPIPPADVPAQETP</sequence>
<dbReference type="PANTHER" id="PTHR30055:SF226">
    <property type="entry name" value="HTH-TYPE TRANSCRIPTIONAL REGULATOR PKSA"/>
    <property type="match status" value="1"/>
</dbReference>
<feature type="domain" description="HTH tetR-type" evidence="3">
    <location>
        <begin position="9"/>
        <end position="69"/>
    </location>
</feature>
<dbReference type="GO" id="GO:0003700">
    <property type="term" value="F:DNA-binding transcription factor activity"/>
    <property type="evidence" value="ECO:0007669"/>
    <property type="project" value="TreeGrafter"/>
</dbReference>
<dbReference type="Proteomes" id="UP000627369">
    <property type="component" value="Unassembled WGS sequence"/>
</dbReference>
<dbReference type="EMBL" id="BNAS01000004">
    <property type="protein sequence ID" value="GHH75247.1"/>
    <property type="molecule type" value="Genomic_DNA"/>
</dbReference>
<evidence type="ECO:0000313" key="5">
    <source>
        <dbReference type="Proteomes" id="UP000627369"/>
    </source>
</evidence>
<dbReference type="Pfam" id="PF00440">
    <property type="entry name" value="TetR_N"/>
    <property type="match status" value="1"/>
</dbReference>
<reference evidence="4" key="1">
    <citation type="journal article" date="2014" name="Int. J. Syst. Evol. Microbiol.">
        <title>Complete genome sequence of Corynebacterium casei LMG S-19264T (=DSM 44701T), isolated from a smear-ripened cheese.</title>
        <authorList>
            <consortium name="US DOE Joint Genome Institute (JGI-PGF)"/>
            <person name="Walter F."/>
            <person name="Albersmeier A."/>
            <person name="Kalinowski J."/>
            <person name="Ruckert C."/>
        </authorList>
    </citation>
    <scope>NUCLEOTIDE SEQUENCE</scope>
    <source>
        <strain evidence="4">CGMCC 4.7398</strain>
    </source>
</reference>
<dbReference type="GO" id="GO:0000976">
    <property type="term" value="F:transcription cis-regulatory region binding"/>
    <property type="evidence" value="ECO:0007669"/>
    <property type="project" value="TreeGrafter"/>
</dbReference>
<dbReference type="RefSeq" id="WP_189670157.1">
    <property type="nucleotide sequence ID" value="NZ_BNAS01000004.1"/>
</dbReference>
<dbReference type="SUPFAM" id="SSF46689">
    <property type="entry name" value="Homeodomain-like"/>
    <property type="match status" value="1"/>
</dbReference>
<evidence type="ECO:0000259" key="3">
    <source>
        <dbReference type="PROSITE" id="PS50977"/>
    </source>
</evidence>
<dbReference type="InterPro" id="IPR050109">
    <property type="entry name" value="HTH-type_TetR-like_transc_reg"/>
</dbReference>